<evidence type="ECO:0000313" key="2">
    <source>
        <dbReference type="Proteomes" id="UP001157109"/>
    </source>
</evidence>
<dbReference type="Proteomes" id="UP001157109">
    <property type="component" value="Unassembled WGS sequence"/>
</dbReference>
<evidence type="ECO:0008006" key="3">
    <source>
        <dbReference type="Google" id="ProtNLM"/>
    </source>
</evidence>
<evidence type="ECO:0000313" key="1">
    <source>
        <dbReference type="EMBL" id="GMA20339.1"/>
    </source>
</evidence>
<dbReference type="RefSeq" id="WP_241445532.1">
    <property type="nucleotide sequence ID" value="NZ_BSUJ01000001.1"/>
</dbReference>
<name>A0ABQ6HRL1_9MICO</name>
<sequence length="467" mass="52081">MVTPLVHMGLGFDDLLVPALVEAGFETKDLVMVLRTDANIAWVKKHTPRATVVRLPYREALSANVVSGLTPHAALKRAAAGVGLDVLDLLVSERAVRRNRVDAAMNFLNLAAEELEAAIAGRGPVFALTEFTVVSELLTAGLVTHHGGLATWPRTMRLPAERFGLFGAPLGIDLFRRTVTDEAAVERGREYLPEWLEKQGRPSYFASNNKVESRQEIIRLAKDRIAEFAVDRGTNMQLPKPTDYARLPWLNPIRSRMNLRTYQSRHWDPLPERFVFMPLHVQPESSVDVMGREWRDQAYTAVVLADALAGTGITVAVKEHANFMWRRDPDFWPVLDRHPGVACVDPHGDSRQMARDAVFTLTATGTVGLEAGLMGRPVVSGAAMPWTELGNIAYLERPDDLTEFVAERGWEHLHESPQRIADWFAEDYVRNSWLGNVLDPPRVPEVLEPDNLRRLGAAFAEAAATLR</sequence>
<proteinExistence type="predicted"/>
<dbReference type="EMBL" id="BSUJ01000001">
    <property type="protein sequence ID" value="GMA20339.1"/>
    <property type="molecule type" value="Genomic_DNA"/>
</dbReference>
<keyword evidence="2" id="KW-1185">Reference proteome</keyword>
<comment type="caution">
    <text evidence="1">The sequence shown here is derived from an EMBL/GenBank/DDBJ whole genome shotgun (WGS) entry which is preliminary data.</text>
</comment>
<accession>A0ABQ6HRL1</accession>
<reference evidence="2" key="1">
    <citation type="journal article" date="2019" name="Int. J. Syst. Evol. Microbiol.">
        <title>The Global Catalogue of Microorganisms (GCM) 10K type strain sequencing project: providing services to taxonomists for standard genome sequencing and annotation.</title>
        <authorList>
            <consortium name="The Broad Institute Genomics Platform"/>
            <consortium name="The Broad Institute Genome Sequencing Center for Infectious Disease"/>
            <person name="Wu L."/>
            <person name="Ma J."/>
        </authorList>
    </citation>
    <scope>NUCLEOTIDE SEQUENCE [LARGE SCALE GENOMIC DNA]</scope>
    <source>
        <strain evidence="2">NBRC 105830</strain>
    </source>
</reference>
<protein>
    <recommendedName>
        <fullName evidence="3">Capsule polysaccharide biosynthesis protein</fullName>
    </recommendedName>
</protein>
<gene>
    <name evidence="1" type="ORF">GCM10025862_23600</name>
</gene>
<organism evidence="1 2">
    <name type="scientific">Arsenicicoccus piscis</name>
    <dbReference type="NCBI Taxonomy" id="673954"/>
    <lineage>
        <taxon>Bacteria</taxon>
        <taxon>Bacillati</taxon>
        <taxon>Actinomycetota</taxon>
        <taxon>Actinomycetes</taxon>
        <taxon>Micrococcales</taxon>
        <taxon>Intrasporangiaceae</taxon>
        <taxon>Arsenicicoccus</taxon>
    </lineage>
</organism>